<dbReference type="InterPro" id="IPR011545">
    <property type="entry name" value="DEAD/DEAH_box_helicase_dom"/>
</dbReference>
<evidence type="ECO:0000256" key="2">
    <source>
        <dbReference type="ARBA" id="ARBA00022741"/>
    </source>
</evidence>
<comment type="caution">
    <text evidence="8">The sequence shown here is derived from an EMBL/GenBank/DDBJ whole genome shotgun (WGS) entry which is preliminary data.</text>
</comment>
<evidence type="ECO:0000256" key="3">
    <source>
        <dbReference type="ARBA" id="ARBA00022840"/>
    </source>
</evidence>
<dbReference type="InterPro" id="IPR014001">
    <property type="entry name" value="Helicase_ATP-bd"/>
</dbReference>
<comment type="similarity">
    <text evidence="1">Belongs to the helicase family. RecQ subfamily.</text>
</comment>
<dbReference type="Pfam" id="PF00270">
    <property type="entry name" value="DEAD"/>
    <property type="match status" value="1"/>
</dbReference>
<dbReference type="OrthoDB" id="2608216at2759"/>
<feature type="domain" description="Helicase ATP-binding" evidence="6">
    <location>
        <begin position="291"/>
        <end position="450"/>
    </location>
</feature>
<dbReference type="PROSITE" id="PS51192">
    <property type="entry name" value="HELICASE_ATP_BIND_1"/>
    <property type="match status" value="1"/>
</dbReference>
<dbReference type="PANTHER" id="PTHR13710:SF154">
    <property type="entry name" value="RECQ HELICASE, PUTATIVE (AFU_ORTHOLOGUE AFUA_6G14720)-RELATED"/>
    <property type="match status" value="1"/>
</dbReference>
<keyword evidence="3" id="KW-0067">ATP-binding</keyword>
<evidence type="ECO:0000256" key="1">
    <source>
        <dbReference type="ARBA" id="ARBA00005446"/>
    </source>
</evidence>
<feature type="domain" description="Helicase C-terminal" evidence="7">
    <location>
        <begin position="478"/>
        <end position="589"/>
    </location>
</feature>
<evidence type="ECO:0000256" key="5">
    <source>
        <dbReference type="ARBA" id="ARBA00034808"/>
    </source>
</evidence>
<dbReference type="GO" id="GO:0003676">
    <property type="term" value="F:nucleic acid binding"/>
    <property type="evidence" value="ECO:0007669"/>
    <property type="project" value="InterPro"/>
</dbReference>
<dbReference type="EMBL" id="WJXW01000008">
    <property type="protein sequence ID" value="KAF9733878.1"/>
    <property type="molecule type" value="Genomic_DNA"/>
</dbReference>
<dbReference type="GO" id="GO:0009378">
    <property type="term" value="F:four-way junction helicase activity"/>
    <property type="evidence" value="ECO:0007669"/>
    <property type="project" value="TreeGrafter"/>
</dbReference>
<dbReference type="SUPFAM" id="SSF52540">
    <property type="entry name" value="P-loop containing nucleoside triphosphate hydrolases"/>
    <property type="match status" value="1"/>
</dbReference>
<dbReference type="CDD" id="cd17920">
    <property type="entry name" value="DEXHc_RecQ"/>
    <property type="match status" value="1"/>
</dbReference>
<dbReference type="Proteomes" id="UP000756921">
    <property type="component" value="Unassembled WGS sequence"/>
</dbReference>
<evidence type="ECO:0000259" key="6">
    <source>
        <dbReference type="PROSITE" id="PS51192"/>
    </source>
</evidence>
<dbReference type="GO" id="GO:0043138">
    <property type="term" value="F:3'-5' DNA helicase activity"/>
    <property type="evidence" value="ECO:0007669"/>
    <property type="project" value="UniProtKB-EC"/>
</dbReference>
<proteinExistence type="inferred from homology"/>
<reference evidence="8" key="1">
    <citation type="journal article" date="2020" name="Mol. Plant Microbe Interact.">
        <title>Genome Sequence of the Biocontrol Agent Coniothyrium minitans strain Conio (IMI 134523).</title>
        <authorList>
            <person name="Patel D."/>
            <person name="Shittu T.A."/>
            <person name="Baroncelli R."/>
            <person name="Muthumeenakshi S."/>
            <person name="Osborne T.H."/>
            <person name="Janganan T.K."/>
            <person name="Sreenivasaprasad S."/>
        </authorList>
    </citation>
    <scope>NUCLEOTIDE SEQUENCE</scope>
    <source>
        <strain evidence="8">Conio</strain>
    </source>
</reference>
<dbReference type="GO" id="GO:0005737">
    <property type="term" value="C:cytoplasm"/>
    <property type="evidence" value="ECO:0007669"/>
    <property type="project" value="TreeGrafter"/>
</dbReference>
<evidence type="ECO:0000313" key="9">
    <source>
        <dbReference type="Proteomes" id="UP000756921"/>
    </source>
</evidence>
<keyword evidence="2" id="KW-0547">Nucleotide-binding</keyword>
<gene>
    <name evidence="8" type="ORF">PMIN01_08221</name>
</gene>
<dbReference type="Pfam" id="PF00271">
    <property type="entry name" value="Helicase_C"/>
    <property type="match status" value="1"/>
</dbReference>
<dbReference type="EC" id="5.6.2.4" evidence="5"/>
<dbReference type="GO" id="GO:0005694">
    <property type="term" value="C:chromosome"/>
    <property type="evidence" value="ECO:0007669"/>
    <property type="project" value="TreeGrafter"/>
</dbReference>
<dbReference type="InterPro" id="IPR001650">
    <property type="entry name" value="Helicase_C-like"/>
</dbReference>
<dbReference type="AlphaFoldDB" id="A0A9P6GEK3"/>
<organism evidence="8 9">
    <name type="scientific">Paraphaeosphaeria minitans</name>
    <dbReference type="NCBI Taxonomy" id="565426"/>
    <lineage>
        <taxon>Eukaryota</taxon>
        <taxon>Fungi</taxon>
        <taxon>Dikarya</taxon>
        <taxon>Ascomycota</taxon>
        <taxon>Pezizomycotina</taxon>
        <taxon>Dothideomycetes</taxon>
        <taxon>Pleosporomycetidae</taxon>
        <taxon>Pleosporales</taxon>
        <taxon>Massarineae</taxon>
        <taxon>Didymosphaeriaceae</taxon>
        <taxon>Paraphaeosphaeria</taxon>
    </lineage>
</organism>
<comment type="catalytic activity">
    <reaction evidence="4">
        <text>Couples ATP hydrolysis with the unwinding of duplex DNA by translocating in the 3'-5' direction.</text>
        <dbReference type="EC" id="5.6.2.4"/>
    </reaction>
</comment>
<keyword evidence="9" id="KW-1185">Reference proteome</keyword>
<dbReference type="SMART" id="SM00487">
    <property type="entry name" value="DEXDc"/>
    <property type="match status" value="1"/>
</dbReference>
<evidence type="ECO:0000256" key="4">
    <source>
        <dbReference type="ARBA" id="ARBA00034617"/>
    </source>
</evidence>
<dbReference type="Gene3D" id="3.40.50.300">
    <property type="entry name" value="P-loop containing nucleotide triphosphate hydrolases"/>
    <property type="match status" value="2"/>
</dbReference>
<evidence type="ECO:0000313" key="8">
    <source>
        <dbReference type="EMBL" id="KAF9733878.1"/>
    </source>
</evidence>
<accession>A0A9P6GEK3</accession>
<dbReference type="SMART" id="SM00490">
    <property type="entry name" value="HELICc"/>
    <property type="match status" value="1"/>
</dbReference>
<dbReference type="PROSITE" id="PS51194">
    <property type="entry name" value="HELICASE_CTER"/>
    <property type="match status" value="1"/>
</dbReference>
<dbReference type="InterPro" id="IPR027417">
    <property type="entry name" value="P-loop_NTPase"/>
</dbReference>
<evidence type="ECO:0000259" key="7">
    <source>
        <dbReference type="PROSITE" id="PS51194"/>
    </source>
</evidence>
<name>A0A9P6GEK3_9PLEO</name>
<dbReference type="GO" id="GO:0000724">
    <property type="term" value="P:double-strand break repair via homologous recombination"/>
    <property type="evidence" value="ECO:0007669"/>
    <property type="project" value="TreeGrafter"/>
</dbReference>
<dbReference type="PANTHER" id="PTHR13710">
    <property type="entry name" value="DNA HELICASE RECQ FAMILY MEMBER"/>
    <property type="match status" value="1"/>
</dbReference>
<protein>
    <recommendedName>
        <fullName evidence="5">DNA 3'-5' helicase</fullName>
        <ecNumber evidence="5">5.6.2.4</ecNumber>
    </recommendedName>
</protein>
<dbReference type="GO" id="GO:0005524">
    <property type="term" value="F:ATP binding"/>
    <property type="evidence" value="ECO:0007669"/>
    <property type="project" value="UniProtKB-KW"/>
</dbReference>
<sequence>MDRVVAFREKLIVLMHMTGGQPARGPEIMSIRHSNTVKGAHRNIFIEDGKVVFVTRYHKGYVVSGDVKIIHRYLPREVGELVVYYLWLVLPFQQRMEALVWEKEAMSSHMWPADPNGRKWTTDRMREALKRETSVGLGQPLTVAAYREIAIGISRRFLRGSTAFQQEEGDESEAWNEENTAALIADLQAGHTAHVAGMVYARGIMEQAGAVADRRQQFRVSSTDWHRFLGFAPDMTEDACRKRKRAPFESDADEARIDRWRRLRTMDAAEQLQRMAGKTATFRSVQKEAIEAIVGGESPVVAVMPTGAGKSMLFMLPAWAEQGGSTIVVVPLIVLRGDMKRRCEKLGISCAACESRHPPDAAAVVLVTPESAVTQEFATFMNRLRAMRQLDRIVIDECHIVLNRRYTFRKQMQQLGKLVAAETQMVLLTATLPPSEEDELFQRMHFDPDQVKVFRAETARTNVAYRVMKVGRAAKKHEVEEMVLGVVRQKLRRYRKGKVVVYGNSVRKVQELAQQLGCHAYYHDAVGKASMLEAFMSGSGRVIVATSVLGMGVDIPDIRCIVHIDCPFSVLDYPQESGRAGRDGRGVRR</sequence>